<dbReference type="GO" id="GO:0008483">
    <property type="term" value="F:transaminase activity"/>
    <property type="evidence" value="ECO:0007669"/>
    <property type="project" value="UniProtKB-KW"/>
</dbReference>
<dbReference type="RefSeq" id="WP_163946310.1">
    <property type="nucleotide sequence ID" value="NZ_JAAHBU010000199.1"/>
</dbReference>
<dbReference type="InterPro" id="IPR001917">
    <property type="entry name" value="Aminotrans_II_pyridoxalP_BS"/>
</dbReference>
<dbReference type="InterPro" id="IPR015422">
    <property type="entry name" value="PyrdxlP-dep_Trfase_small"/>
</dbReference>
<dbReference type="Gene3D" id="3.40.640.10">
    <property type="entry name" value="Type I PLP-dependent aspartate aminotransferase-like (Major domain)"/>
    <property type="match status" value="1"/>
</dbReference>
<name>A0A6B3NS39_9PSED</name>
<accession>A0A6M0CZX2</accession>
<dbReference type="PROSITE" id="PS00599">
    <property type="entry name" value="AA_TRANSFER_CLASS_2"/>
    <property type="match status" value="1"/>
</dbReference>
<dbReference type="Pfam" id="PF00155">
    <property type="entry name" value="Aminotran_1_2"/>
    <property type="match status" value="1"/>
</dbReference>
<keyword evidence="9" id="KW-1185">Reference proteome</keyword>
<evidence type="ECO:0000313" key="6">
    <source>
        <dbReference type="EMBL" id="NER61159.1"/>
    </source>
</evidence>
<dbReference type="Proteomes" id="UP000482634">
    <property type="component" value="Unassembled WGS sequence"/>
</dbReference>
<dbReference type="InterPro" id="IPR050087">
    <property type="entry name" value="AON_synthase_class-II"/>
</dbReference>
<sequence length="376" mass="40931">MLCGCSYLSAPFWPETVAAAHHAIDTHGVGTYGSAPLSGETHFHEQVKQALVDIYRPEDGVAFLTVSASLANITALPMLVGHGDTVFADAESHMTLMQGFMLSQAKVQRFAHNDLLQLERQLIAAQEQDPTHAHRRLIVSDGVFSMSGHVCNLPRLVELAGEYHCRLLIDEAHALGALGPRGRGTADYWGMDPACIDVITGTLAKAVGAQGGYIVCSDALAKAVSYEYATNRVFSSGIPASIAAAAVEVLHQINAWREPQPPVPATTFSQMYVRQQRNTQIMRSHLRLLRQRGVNTEPDALPGPIQRIVVGDEQKLFAIQARLYQRGVYVVGVVYPAVPKGQDQFRITVMPAFTPAQMEYCARTIVEVVSEVLACS</sequence>
<dbReference type="SUPFAM" id="SSF53383">
    <property type="entry name" value="PLP-dependent transferases"/>
    <property type="match status" value="1"/>
</dbReference>
<comment type="caution">
    <text evidence="7">The sequence shown here is derived from an EMBL/GenBank/DDBJ whole genome shotgun (WGS) entry which is preliminary data.</text>
</comment>
<accession>A0A6B3NS39</accession>
<evidence type="ECO:0000313" key="8">
    <source>
        <dbReference type="Proteomes" id="UP000480410"/>
    </source>
</evidence>
<evidence type="ECO:0000313" key="9">
    <source>
        <dbReference type="Proteomes" id="UP000482634"/>
    </source>
</evidence>
<dbReference type="InterPro" id="IPR004839">
    <property type="entry name" value="Aminotransferase_I/II_large"/>
</dbReference>
<dbReference type="EMBL" id="JAAHBV010000361">
    <property type="protein sequence ID" value="NER61159.1"/>
    <property type="molecule type" value="Genomic_DNA"/>
</dbReference>
<dbReference type="InterPro" id="IPR015424">
    <property type="entry name" value="PyrdxlP-dep_Trfase"/>
</dbReference>
<proteinExistence type="inferred from homology"/>
<dbReference type="PANTHER" id="PTHR13693">
    <property type="entry name" value="CLASS II AMINOTRANSFERASE/8-AMINO-7-OXONONANOATE SYNTHASE"/>
    <property type="match status" value="1"/>
</dbReference>
<keyword evidence="3 4" id="KW-0663">Pyridoxal phosphate</keyword>
<comment type="similarity">
    <text evidence="4">Belongs to the class-II pyridoxal-phosphate-dependent aminotransferase family.</text>
</comment>
<dbReference type="AlphaFoldDB" id="A0A6B3NS39"/>
<protein>
    <submittedName>
        <fullName evidence="7">Aminotransferase class I/II-fold pyridoxal phosphate-dependent enzyme</fullName>
    </submittedName>
</protein>
<dbReference type="GO" id="GO:0030170">
    <property type="term" value="F:pyridoxal phosphate binding"/>
    <property type="evidence" value="ECO:0007669"/>
    <property type="project" value="InterPro"/>
</dbReference>
<evidence type="ECO:0000256" key="4">
    <source>
        <dbReference type="RuleBase" id="RU003693"/>
    </source>
</evidence>
<evidence type="ECO:0000313" key="7">
    <source>
        <dbReference type="EMBL" id="NER64939.1"/>
    </source>
</evidence>
<keyword evidence="7" id="KW-0032">Aminotransferase</keyword>
<evidence type="ECO:0000256" key="3">
    <source>
        <dbReference type="ARBA" id="ARBA00022898"/>
    </source>
</evidence>
<gene>
    <name evidence="6" type="ORF">G3435_16620</name>
    <name evidence="7" type="ORF">G3436_14995</name>
</gene>
<dbReference type="EMBL" id="JAAHBU010000199">
    <property type="protein sequence ID" value="NER64939.1"/>
    <property type="molecule type" value="Genomic_DNA"/>
</dbReference>
<evidence type="ECO:0000259" key="5">
    <source>
        <dbReference type="Pfam" id="PF00155"/>
    </source>
</evidence>
<keyword evidence="2 7" id="KW-0808">Transferase</keyword>
<comment type="cofactor">
    <cofactor evidence="1 4">
        <name>pyridoxal 5'-phosphate</name>
        <dbReference type="ChEBI" id="CHEBI:597326"/>
    </cofactor>
</comment>
<evidence type="ECO:0000256" key="2">
    <source>
        <dbReference type="ARBA" id="ARBA00022679"/>
    </source>
</evidence>
<dbReference type="InterPro" id="IPR015421">
    <property type="entry name" value="PyrdxlP-dep_Trfase_major"/>
</dbReference>
<organism evidence="7 9">
    <name type="scientific">Pseudomonas brassicae</name>
    <dbReference type="NCBI Taxonomy" id="2708063"/>
    <lineage>
        <taxon>Bacteria</taxon>
        <taxon>Pseudomonadati</taxon>
        <taxon>Pseudomonadota</taxon>
        <taxon>Gammaproteobacteria</taxon>
        <taxon>Pseudomonadales</taxon>
        <taxon>Pseudomonadaceae</taxon>
        <taxon>Pseudomonas</taxon>
    </lineage>
</organism>
<dbReference type="Gene3D" id="3.90.1150.10">
    <property type="entry name" value="Aspartate Aminotransferase, domain 1"/>
    <property type="match status" value="1"/>
</dbReference>
<reference evidence="8 9" key="1">
    <citation type="submission" date="2020-02" db="EMBL/GenBank/DDBJ databases">
        <title>Broccoli isolated Pseudomonas sp.</title>
        <authorList>
            <person name="Fujikawa T."/>
            <person name="Sawada H."/>
        </authorList>
    </citation>
    <scope>NUCLEOTIDE SEQUENCE [LARGE SCALE GENOMIC DNA]</scope>
    <source>
        <strain evidence="7 9">MAFF212427</strain>
        <strain evidence="6 8">MAFF212428</strain>
    </source>
</reference>
<feature type="domain" description="Aminotransferase class I/classII large" evidence="5">
    <location>
        <begin position="29"/>
        <end position="365"/>
    </location>
</feature>
<evidence type="ECO:0000256" key="1">
    <source>
        <dbReference type="ARBA" id="ARBA00001933"/>
    </source>
</evidence>
<dbReference type="Proteomes" id="UP000480410">
    <property type="component" value="Unassembled WGS sequence"/>
</dbReference>